<accession>A0AAW1KRV5</accession>
<evidence type="ECO:0000313" key="4">
    <source>
        <dbReference type="EMBL" id="KAK9722425.1"/>
    </source>
</evidence>
<dbReference type="EMBL" id="JASPKY010000188">
    <property type="protein sequence ID" value="KAK9722425.1"/>
    <property type="molecule type" value="Genomic_DNA"/>
</dbReference>
<evidence type="ECO:0000313" key="5">
    <source>
        <dbReference type="Proteomes" id="UP001458880"/>
    </source>
</evidence>
<feature type="compositionally biased region" description="Polar residues" evidence="2">
    <location>
        <begin position="25"/>
        <end position="54"/>
    </location>
</feature>
<feature type="region of interest" description="Disordered" evidence="2">
    <location>
        <begin position="25"/>
        <end position="55"/>
    </location>
</feature>
<reference evidence="4 5" key="1">
    <citation type="journal article" date="2024" name="BMC Genomics">
        <title>De novo assembly and annotation of Popillia japonica's genome with initial clues to its potential as an invasive pest.</title>
        <authorList>
            <person name="Cucini C."/>
            <person name="Boschi S."/>
            <person name="Funari R."/>
            <person name="Cardaioli E."/>
            <person name="Iannotti N."/>
            <person name="Marturano G."/>
            <person name="Paoli F."/>
            <person name="Bruttini M."/>
            <person name="Carapelli A."/>
            <person name="Frati F."/>
            <person name="Nardi F."/>
        </authorList>
    </citation>
    <scope>NUCLEOTIDE SEQUENCE [LARGE SCALE GENOMIC DNA]</scope>
    <source>
        <strain evidence="4">DMR45628</strain>
    </source>
</reference>
<sequence>MENFDESSLIRKHIRSINFLKNVSSRTPESPTYSVADSDGDSSSRNVSGQSTAGSEKADTIRSCESIIKVFRFETKGFNQNNEKCLAFWNALNNRDDIMPVNCTIMDAQNNKRTAACQTEEEESEASLWARALLELRKRKLDKVALAAASTSCKFCQSLGPMSPILDPGDLQHDQDLTELDCWSPHTMNKATQFSTRDISLDVATSVNTDLGMVEPLRRKSASSNRLESNTIENEEVAKYASSIELNTTASSSLVRPTFEQAEFPLKVIDIDETEENESFKVARSSTVKPTALRKQVGKFSEEYIDKRKVSIADVVKVTITPRTGDSSEVAKARGSVVSSIKESTAKKTDSKLKSSIIVPASTAKRVSISDVSINTDIKRDVDHIPPAGEAPKEVETQRKSSLKCRLSMEPIGGGPIQIISHADRAKVQGRIGSDSLLGEDAEKKLVIHINKLQARGFTPTGLEVRRMAFHLAEQHKFDRQAELAGYDWLSSFLRRHTELSIRKAESLSRNRSLGMGREVVTKYFELLSSVLEQHQLLGKSACLYNMDEKGLQLNNRPGGVIAKKGLKVVSALTAAEKGETITISCCNAEGTFLPPACIFKGKNKKPEFEDGMPPGSVVYMNQEVGIHKHTNFSRVAKVSFYFKENSAQTWKITITQPVLGVEKSIPRQPGLMTGFRASIVGSGCVRDARNTKIRAKSVKLLIKKKKV</sequence>
<proteinExistence type="predicted"/>
<gene>
    <name evidence="4" type="ORF">QE152_g19699</name>
</gene>
<dbReference type="PROSITE" id="PS51253">
    <property type="entry name" value="HTH_CENPB"/>
    <property type="match status" value="1"/>
</dbReference>
<organism evidence="4 5">
    <name type="scientific">Popillia japonica</name>
    <name type="common">Japanese beetle</name>
    <dbReference type="NCBI Taxonomy" id="7064"/>
    <lineage>
        <taxon>Eukaryota</taxon>
        <taxon>Metazoa</taxon>
        <taxon>Ecdysozoa</taxon>
        <taxon>Arthropoda</taxon>
        <taxon>Hexapoda</taxon>
        <taxon>Insecta</taxon>
        <taxon>Pterygota</taxon>
        <taxon>Neoptera</taxon>
        <taxon>Endopterygota</taxon>
        <taxon>Coleoptera</taxon>
        <taxon>Polyphaga</taxon>
        <taxon>Scarabaeiformia</taxon>
        <taxon>Scarabaeidae</taxon>
        <taxon>Rutelinae</taxon>
        <taxon>Popillia</taxon>
    </lineage>
</organism>
<dbReference type="SMART" id="SM00674">
    <property type="entry name" value="CENPB"/>
    <property type="match status" value="1"/>
</dbReference>
<dbReference type="GO" id="GO:0005634">
    <property type="term" value="C:nucleus"/>
    <property type="evidence" value="ECO:0007669"/>
    <property type="project" value="TreeGrafter"/>
</dbReference>
<dbReference type="Proteomes" id="UP001458880">
    <property type="component" value="Unassembled WGS sequence"/>
</dbReference>
<keyword evidence="1 4" id="KW-0238">DNA-binding</keyword>
<name>A0AAW1KRV5_POPJA</name>
<dbReference type="InterPro" id="IPR006600">
    <property type="entry name" value="HTH_CenpB_DNA-bd_dom"/>
</dbReference>
<keyword evidence="5" id="KW-1185">Reference proteome</keyword>
<dbReference type="Pfam" id="PF03221">
    <property type="entry name" value="HTH_Tnp_Tc5"/>
    <property type="match status" value="1"/>
</dbReference>
<dbReference type="PANTHER" id="PTHR19303">
    <property type="entry name" value="TRANSPOSON"/>
    <property type="match status" value="1"/>
</dbReference>
<dbReference type="GO" id="GO:0003677">
    <property type="term" value="F:DNA binding"/>
    <property type="evidence" value="ECO:0007669"/>
    <property type="project" value="UniProtKB-KW"/>
</dbReference>
<dbReference type="AlphaFoldDB" id="A0AAW1KRV5"/>
<evidence type="ECO:0000259" key="3">
    <source>
        <dbReference type="PROSITE" id="PS51253"/>
    </source>
</evidence>
<evidence type="ECO:0000256" key="2">
    <source>
        <dbReference type="SAM" id="MobiDB-lite"/>
    </source>
</evidence>
<comment type="caution">
    <text evidence="4">The sequence shown here is derived from an EMBL/GenBank/DDBJ whole genome shotgun (WGS) entry which is preliminary data.</text>
</comment>
<feature type="domain" description="HTH CENPB-type" evidence="3">
    <location>
        <begin position="430"/>
        <end position="503"/>
    </location>
</feature>
<dbReference type="PANTHER" id="PTHR19303:SF74">
    <property type="entry name" value="POGO TRANSPOSABLE ELEMENT WITH KRAB DOMAIN"/>
    <property type="match status" value="1"/>
</dbReference>
<evidence type="ECO:0000256" key="1">
    <source>
        <dbReference type="ARBA" id="ARBA00023125"/>
    </source>
</evidence>
<dbReference type="InterPro" id="IPR050863">
    <property type="entry name" value="CenT-Element_Derived"/>
</dbReference>
<protein>
    <submittedName>
        <fullName evidence="4">Tc5 transposase DNA-binding domain</fullName>
    </submittedName>
</protein>